<dbReference type="EMBL" id="FNEH01000032">
    <property type="protein sequence ID" value="SDJ17912.1"/>
    <property type="molecule type" value="Genomic_DNA"/>
</dbReference>
<feature type="binding site" evidence="9">
    <location>
        <position position="68"/>
    </location>
    <ligand>
        <name>[4Fe-4S] cluster</name>
        <dbReference type="ChEBI" id="CHEBI:49883"/>
        <label>2</label>
        <note>4Fe-4S-S-AdoMet</note>
    </ligand>
</feature>
<keyword evidence="4 9" id="KW-0949">S-adenosyl-L-methionine</keyword>
<dbReference type="PANTHER" id="PTHR10949:SF0">
    <property type="entry name" value="LIPOYL SYNTHASE, MITOCHONDRIAL"/>
    <property type="match status" value="1"/>
</dbReference>
<comment type="cofactor">
    <cofactor evidence="9">
        <name>[4Fe-4S] cluster</name>
        <dbReference type="ChEBI" id="CHEBI:49883"/>
    </cofactor>
    <text evidence="9">Binds 2 [4Fe-4S] clusters per subunit. One cluster is coordinated with 3 cysteines and an exchangeable S-adenosyl-L-methionine.</text>
</comment>
<dbReference type="SFLD" id="SFLDF00271">
    <property type="entry name" value="lipoyl_synthase"/>
    <property type="match status" value="1"/>
</dbReference>
<dbReference type="NCBIfam" id="NF004019">
    <property type="entry name" value="PRK05481.1"/>
    <property type="match status" value="1"/>
</dbReference>
<comment type="function">
    <text evidence="9">Catalyzes the radical-mediated insertion of two sulfur atoms into the C-6 and C-8 positions of the octanoyl moiety bound to the lipoyl domains of lipoate-dependent enzymes, thereby converting the octanoylated domains into lipoylated derivatives.</text>
</comment>
<name>A0A1G8RLZ3_9FIRM</name>
<keyword evidence="5 9" id="KW-0479">Metal-binding</keyword>
<dbReference type="InterPro" id="IPR031691">
    <property type="entry name" value="LIAS_N"/>
</dbReference>
<dbReference type="InterPro" id="IPR007197">
    <property type="entry name" value="rSAM"/>
</dbReference>
<keyword evidence="3 9" id="KW-0808">Transferase</keyword>
<feature type="binding site" evidence="9">
    <location>
        <position position="274"/>
    </location>
    <ligand>
        <name>[4Fe-4S] cluster</name>
        <dbReference type="ChEBI" id="CHEBI:49883"/>
        <label>1</label>
    </ligand>
</feature>
<feature type="binding site" evidence="9">
    <location>
        <position position="65"/>
    </location>
    <ligand>
        <name>[4Fe-4S] cluster</name>
        <dbReference type="ChEBI" id="CHEBI:49883"/>
        <label>2</label>
        <note>4Fe-4S-S-AdoMet</note>
    </ligand>
</feature>
<dbReference type="Proteomes" id="UP000295758">
    <property type="component" value="Unassembled WGS sequence"/>
</dbReference>
<dbReference type="GO" id="GO:0009249">
    <property type="term" value="P:protein lipoylation"/>
    <property type="evidence" value="ECO:0007669"/>
    <property type="project" value="UniProtKB-UniRule"/>
</dbReference>
<dbReference type="SUPFAM" id="SSF102114">
    <property type="entry name" value="Radical SAM enzymes"/>
    <property type="match status" value="1"/>
</dbReference>
<dbReference type="SMART" id="SM00729">
    <property type="entry name" value="Elp3"/>
    <property type="match status" value="1"/>
</dbReference>
<dbReference type="Pfam" id="PF04055">
    <property type="entry name" value="Radical_SAM"/>
    <property type="match status" value="1"/>
</dbReference>
<dbReference type="SFLD" id="SFLDG01058">
    <property type="entry name" value="lipoyl_synthase_like"/>
    <property type="match status" value="1"/>
</dbReference>
<reference evidence="12 14" key="2">
    <citation type="submission" date="2019-03" db="EMBL/GenBank/DDBJ databases">
        <title>Deep subsurface shale carbon reservoir microbial communities from Ohio and West Virginia, USA.</title>
        <authorList>
            <person name="Wrighton K."/>
        </authorList>
    </citation>
    <scope>NUCLEOTIDE SEQUENCE [LARGE SCALE GENOMIC DNA]</scope>
    <source>
        <strain evidence="12 14">UTICA-S4D12</strain>
    </source>
</reference>
<protein>
    <recommendedName>
        <fullName evidence="9">Lipoyl synthase</fullName>
        <ecNumber evidence="9">2.8.1.8</ecNumber>
    </recommendedName>
    <alternativeName>
        <fullName evidence="9">Lip-syn</fullName>
        <shortName evidence="9">LS</shortName>
    </alternativeName>
    <alternativeName>
        <fullName evidence="9">Lipoate synthase</fullName>
    </alternativeName>
    <alternativeName>
        <fullName evidence="9">Lipoic acid synthase</fullName>
    </alternativeName>
    <alternativeName>
        <fullName evidence="9">Sulfur insertion protein LipA</fullName>
    </alternativeName>
</protein>
<dbReference type="PIRSF" id="PIRSF005963">
    <property type="entry name" value="Lipoyl_synth"/>
    <property type="match status" value="1"/>
</dbReference>
<sequence length="282" mass="32063">MKSKFPEWLKRRLPAQDKWMQVEEVLKDLNLNTVCQSAKCPNQGECFVNNTATFMILGKNCTRNCRFCAVNSSRPEKVDPQEPINVAEAVKKLNLRYVVITSVTRDDLKEGGVNQFIEVVKEINMISAEIKIELLTPDFQGEIEILKKLAAADFEVFNHNIETVPRLYGSVRPEADYKQSLFVLDKMKFLKAELYTKSGIMVGLGEKKEEVIEVMKDLREKDVDILTIGQYLSPSKLHLEVKEFITPELFAEYKTIGESLGFKSVVSEPFARSSYHAAESLA</sequence>
<dbReference type="HAMAP" id="MF_00206">
    <property type="entry name" value="Lipoyl_synth"/>
    <property type="match status" value="1"/>
</dbReference>
<evidence type="ECO:0000259" key="10">
    <source>
        <dbReference type="PROSITE" id="PS51918"/>
    </source>
</evidence>
<comment type="pathway">
    <text evidence="9">Protein modification; protein lipoylation via endogenous pathway; protein N(6)-(lipoyl)lysine from octanoyl-[acyl-carrier-protein]: step 2/2.</text>
</comment>
<dbReference type="EMBL" id="SOAA01000010">
    <property type="protein sequence ID" value="TDS31679.1"/>
    <property type="molecule type" value="Genomic_DNA"/>
</dbReference>
<evidence type="ECO:0000313" key="11">
    <source>
        <dbReference type="EMBL" id="SDJ17912.1"/>
    </source>
</evidence>
<dbReference type="InterPro" id="IPR003698">
    <property type="entry name" value="Lipoyl_synth"/>
</dbReference>
<feature type="binding site" evidence="9">
    <location>
        <position position="61"/>
    </location>
    <ligand>
        <name>[4Fe-4S] cluster</name>
        <dbReference type="ChEBI" id="CHEBI:49883"/>
        <label>2</label>
        <note>4Fe-4S-S-AdoMet</note>
    </ligand>
</feature>
<evidence type="ECO:0000313" key="12">
    <source>
        <dbReference type="EMBL" id="TDS31679.1"/>
    </source>
</evidence>
<reference evidence="11 13" key="1">
    <citation type="submission" date="2016-10" db="EMBL/GenBank/DDBJ databases">
        <authorList>
            <person name="de Groot N.N."/>
        </authorList>
    </citation>
    <scope>NUCLEOTIDE SEQUENCE [LARGE SCALE GENOMIC DNA]</scope>
    <source>
        <strain evidence="11 13">WG7</strain>
    </source>
</reference>
<evidence type="ECO:0000256" key="1">
    <source>
        <dbReference type="ARBA" id="ARBA00022485"/>
    </source>
</evidence>
<keyword evidence="1 9" id="KW-0004">4Fe-4S</keyword>
<feature type="domain" description="Radical SAM core" evidence="10">
    <location>
        <begin position="47"/>
        <end position="263"/>
    </location>
</feature>
<organism evidence="11 13">
    <name type="scientific">Halanaerobium congolense</name>
    <dbReference type="NCBI Taxonomy" id="54121"/>
    <lineage>
        <taxon>Bacteria</taxon>
        <taxon>Bacillati</taxon>
        <taxon>Bacillota</taxon>
        <taxon>Clostridia</taxon>
        <taxon>Halanaerobiales</taxon>
        <taxon>Halanaerobiaceae</taxon>
        <taxon>Halanaerobium</taxon>
    </lineage>
</organism>
<feature type="binding site" evidence="9">
    <location>
        <position position="35"/>
    </location>
    <ligand>
        <name>[4Fe-4S] cluster</name>
        <dbReference type="ChEBI" id="CHEBI:49883"/>
        <label>1</label>
    </ligand>
</feature>
<evidence type="ECO:0000256" key="3">
    <source>
        <dbReference type="ARBA" id="ARBA00022679"/>
    </source>
</evidence>
<comment type="catalytic activity">
    <reaction evidence="8 9">
        <text>[[Fe-S] cluster scaffold protein carrying a second [4Fe-4S](2+) cluster] + N(6)-octanoyl-L-lysyl-[protein] + 2 oxidized [2Fe-2S]-[ferredoxin] + 2 S-adenosyl-L-methionine + 4 H(+) = [[Fe-S] cluster scaffold protein] + N(6)-[(R)-dihydrolipoyl]-L-lysyl-[protein] + 4 Fe(3+) + 2 hydrogen sulfide + 2 5'-deoxyadenosine + 2 L-methionine + 2 reduced [2Fe-2S]-[ferredoxin]</text>
        <dbReference type="Rhea" id="RHEA:16585"/>
        <dbReference type="Rhea" id="RHEA-COMP:9928"/>
        <dbReference type="Rhea" id="RHEA-COMP:10000"/>
        <dbReference type="Rhea" id="RHEA-COMP:10001"/>
        <dbReference type="Rhea" id="RHEA-COMP:10475"/>
        <dbReference type="Rhea" id="RHEA-COMP:14568"/>
        <dbReference type="Rhea" id="RHEA-COMP:14569"/>
        <dbReference type="ChEBI" id="CHEBI:15378"/>
        <dbReference type="ChEBI" id="CHEBI:17319"/>
        <dbReference type="ChEBI" id="CHEBI:29034"/>
        <dbReference type="ChEBI" id="CHEBI:29919"/>
        <dbReference type="ChEBI" id="CHEBI:33722"/>
        <dbReference type="ChEBI" id="CHEBI:33737"/>
        <dbReference type="ChEBI" id="CHEBI:33738"/>
        <dbReference type="ChEBI" id="CHEBI:57844"/>
        <dbReference type="ChEBI" id="CHEBI:59789"/>
        <dbReference type="ChEBI" id="CHEBI:78809"/>
        <dbReference type="ChEBI" id="CHEBI:83100"/>
        <dbReference type="EC" id="2.8.1.8"/>
    </reaction>
</comment>
<evidence type="ECO:0000256" key="9">
    <source>
        <dbReference type="HAMAP-Rule" id="MF_00206"/>
    </source>
</evidence>
<feature type="binding site" evidence="9">
    <location>
        <position position="46"/>
    </location>
    <ligand>
        <name>[4Fe-4S] cluster</name>
        <dbReference type="ChEBI" id="CHEBI:49883"/>
        <label>1</label>
    </ligand>
</feature>
<dbReference type="GO" id="GO:0051539">
    <property type="term" value="F:4 iron, 4 sulfur cluster binding"/>
    <property type="evidence" value="ECO:0007669"/>
    <property type="project" value="UniProtKB-UniRule"/>
</dbReference>
<comment type="subcellular location">
    <subcellularLocation>
        <location evidence="9">Cytoplasm</location>
    </subcellularLocation>
</comment>
<dbReference type="EC" id="2.8.1.8" evidence="9"/>
<dbReference type="GO" id="GO:0016992">
    <property type="term" value="F:lipoate synthase activity"/>
    <property type="evidence" value="ECO:0007669"/>
    <property type="project" value="UniProtKB-UniRule"/>
</dbReference>
<proteinExistence type="inferred from homology"/>
<evidence type="ECO:0000313" key="14">
    <source>
        <dbReference type="Proteomes" id="UP000295758"/>
    </source>
</evidence>
<accession>A0A1G8RLZ3</accession>
<evidence type="ECO:0000256" key="6">
    <source>
        <dbReference type="ARBA" id="ARBA00023004"/>
    </source>
</evidence>
<evidence type="ECO:0000313" key="13">
    <source>
        <dbReference type="Proteomes" id="UP000198945"/>
    </source>
</evidence>
<dbReference type="PANTHER" id="PTHR10949">
    <property type="entry name" value="LIPOYL SYNTHASE"/>
    <property type="match status" value="1"/>
</dbReference>
<dbReference type="RefSeq" id="WP_089717568.1">
    <property type="nucleotide sequence ID" value="NZ_FNEH01000032.1"/>
</dbReference>
<feature type="binding site" evidence="9">
    <location>
        <position position="40"/>
    </location>
    <ligand>
        <name>[4Fe-4S] cluster</name>
        <dbReference type="ChEBI" id="CHEBI:49883"/>
        <label>1</label>
    </ligand>
</feature>
<dbReference type="NCBIfam" id="TIGR00510">
    <property type="entry name" value="lipA"/>
    <property type="match status" value="1"/>
</dbReference>
<keyword evidence="7 9" id="KW-0411">Iron-sulfur</keyword>
<dbReference type="SFLD" id="SFLDS00029">
    <property type="entry name" value="Radical_SAM"/>
    <property type="match status" value="1"/>
</dbReference>
<dbReference type="NCBIfam" id="NF009544">
    <property type="entry name" value="PRK12928.1"/>
    <property type="match status" value="1"/>
</dbReference>
<evidence type="ECO:0000256" key="7">
    <source>
        <dbReference type="ARBA" id="ARBA00023014"/>
    </source>
</evidence>
<dbReference type="AlphaFoldDB" id="A0A1G8RLZ3"/>
<keyword evidence="6 9" id="KW-0408">Iron</keyword>
<evidence type="ECO:0000256" key="8">
    <source>
        <dbReference type="ARBA" id="ARBA00047326"/>
    </source>
</evidence>
<dbReference type="Proteomes" id="UP000198945">
    <property type="component" value="Unassembled WGS sequence"/>
</dbReference>
<dbReference type="InterPro" id="IPR006638">
    <property type="entry name" value="Elp3/MiaA/NifB-like_rSAM"/>
</dbReference>
<dbReference type="GO" id="GO:0005737">
    <property type="term" value="C:cytoplasm"/>
    <property type="evidence" value="ECO:0007669"/>
    <property type="project" value="UniProtKB-SubCell"/>
</dbReference>
<evidence type="ECO:0000256" key="2">
    <source>
        <dbReference type="ARBA" id="ARBA00022490"/>
    </source>
</evidence>
<dbReference type="GO" id="GO:0046872">
    <property type="term" value="F:metal ion binding"/>
    <property type="evidence" value="ECO:0007669"/>
    <property type="project" value="UniProtKB-KW"/>
</dbReference>
<gene>
    <name evidence="9" type="primary">lipA</name>
    <name evidence="12" type="ORF">BY453_11081</name>
    <name evidence="11" type="ORF">SAMN04515654_13218</name>
</gene>
<dbReference type="InterPro" id="IPR013785">
    <property type="entry name" value="Aldolase_TIM"/>
</dbReference>
<keyword evidence="2 9" id="KW-0963">Cytoplasm</keyword>
<dbReference type="UniPathway" id="UPA00538">
    <property type="reaction ID" value="UER00593"/>
</dbReference>
<dbReference type="Pfam" id="PF16881">
    <property type="entry name" value="LIAS_N"/>
    <property type="match status" value="1"/>
</dbReference>
<dbReference type="InterPro" id="IPR058240">
    <property type="entry name" value="rSAM_sf"/>
</dbReference>
<comment type="similarity">
    <text evidence="9">Belongs to the radical SAM superfamily. Lipoyl synthase family.</text>
</comment>
<dbReference type="FunFam" id="3.20.20.70:FF:000040">
    <property type="entry name" value="Lipoyl synthase"/>
    <property type="match status" value="1"/>
</dbReference>
<dbReference type="CDD" id="cd01335">
    <property type="entry name" value="Radical_SAM"/>
    <property type="match status" value="1"/>
</dbReference>
<dbReference type="PROSITE" id="PS51918">
    <property type="entry name" value="RADICAL_SAM"/>
    <property type="match status" value="1"/>
</dbReference>
<evidence type="ECO:0000256" key="4">
    <source>
        <dbReference type="ARBA" id="ARBA00022691"/>
    </source>
</evidence>
<evidence type="ECO:0000256" key="5">
    <source>
        <dbReference type="ARBA" id="ARBA00022723"/>
    </source>
</evidence>
<dbReference type="Gene3D" id="3.20.20.70">
    <property type="entry name" value="Aldolase class I"/>
    <property type="match status" value="1"/>
</dbReference>